<dbReference type="AlphaFoldDB" id="M0LZV3"/>
<dbReference type="PATRIC" id="fig|1132509.6.peg.1809"/>
<dbReference type="eggNOG" id="arCOG13142">
    <property type="taxonomic scope" value="Archaea"/>
</dbReference>
<comment type="caution">
    <text evidence="1">The sequence shown here is derived from an EMBL/GenBank/DDBJ whole genome shotgun (WGS) entry which is preliminary data.</text>
</comment>
<organism evidence="1 2">
    <name type="scientific">Halococcus hamelinensis 100A6</name>
    <dbReference type="NCBI Taxonomy" id="1132509"/>
    <lineage>
        <taxon>Archaea</taxon>
        <taxon>Methanobacteriati</taxon>
        <taxon>Methanobacteriota</taxon>
        <taxon>Stenosarchaea group</taxon>
        <taxon>Halobacteria</taxon>
        <taxon>Halobacteriales</taxon>
        <taxon>Halococcaceae</taxon>
        <taxon>Halococcus</taxon>
    </lineage>
</organism>
<dbReference type="SUPFAM" id="SSF51126">
    <property type="entry name" value="Pectin lyase-like"/>
    <property type="match status" value="1"/>
</dbReference>
<dbReference type="Gene3D" id="2.160.20.10">
    <property type="entry name" value="Single-stranded right-handed beta-helix, Pectin lyase-like"/>
    <property type="match status" value="1"/>
</dbReference>
<protein>
    <recommendedName>
        <fullName evidence="3">DUF1565 domain-containing protein</fullName>
    </recommendedName>
</protein>
<dbReference type="RefSeq" id="WP_007692660.1">
    <property type="nucleotide sequence ID" value="NZ_AJRK01000030.1"/>
</dbReference>
<dbReference type="EMBL" id="AOMB01000022">
    <property type="protein sequence ID" value="EMA39077.1"/>
    <property type="molecule type" value="Genomic_DNA"/>
</dbReference>
<dbReference type="InterPro" id="IPR011050">
    <property type="entry name" value="Pectin_lyase_fold/virulence"/>
</dbReference>
<name>M0LZV3_9EURY</name>
<dbReference type="OrthoDB" id="210591at2157"/>
<evidence type="ECO:0000313" key="1">
    <source>
        <dbReference type="EMBL" id="EMA39077.1"/>
    </source>
</evidence>
<accession>M0LZV3</accession>
<proteinExistence type="predicted"/>
<evidence type="ECO:0000313" key="2">
    <source>
        <dbReference type="Proteomes" id="UP000011566"/>
    </source>
</evidence>
<gene>
    <name evidence="1" type="ORF">C447_07968</name>
</gene>
<evidence type="ECO:0008006" key="3">
    <source>
        <dbReference type="Google" id="ProtNLM"/>
    </source>
</evidence>
<dbReference type="InterPro" id="IPR012334">
    <property type="entry name" value="Pectin_lyas_fold"/>
</dbReference>
<keyword evidence="2" id="KW-1185">Reference proteome</keyword>
<sequence>MSQVEGGANADRQWVRIDETIPKWGLVSRPLTTLRERELVVDPAGDDEGSGTADDPLATIQEAFNRLPVFVQHDTTIRVRPGTYTDEDPAIHTGPLVQKAQSTLRLLGDPDDPERVAVGSGINSTYAGKQSHYSIEGVAFDGLSQFAGPVDLRDCVLHGNGDAAISGKNGRVFAKRCRIGSPDDRYAIWSTLMESYGLVNCHLTASEAAIRANGPGTHRLSGSCSVDAPTAFDADSGSMILDGEDLYVGGRRYTPD</sequence>
<reference evidence="1 2" key="1">
    <citation type="journal article" date="2014" name="PLoS Genet.">
        <title>Phylogenetically driven sequencing of extremely halophilic archaea reveals strategies for static and dynamic osmo-response.</title>
        <authorList>
            <person name="Becker E.A."/>
            <person name="Seitzer P.M."/>
            <person name="Tritt A."/>
            <person name="Larsen D."/>
            <person name="Krusor M."/>
            <person name="Yao A.I."/>
            <person name="Wu D."/>
            <person name="Madern D."/>
            <person name="Eisen J.A."/>
            <person name="Darling A.E."/>
            <person name="Facciotti M.T."/>
        </authorList>
    </citation>
    <scope>NUCLEOTIDE SEQUENCE [LARGE SCALE GENOMIC DNA]</scope>
    <source>
        <strain evidence="1 2">100A6</strain>
    </source>
</reference>
<dbReference type="Proteomes" id="UP000011566">
    <property type="component" value="Unassembled WGS sequence"/>
</dbReference>